<dbReference type="PANTHER" id="PTHR33490">
    <property type="entry name" value="BLR5614 PROTEIN-RELATED"/>
    <property type="match status" value="1"/>
</dbReference>
<proteinExistence type="predicted"/>
<keyword evidence="3" id="KW-1185">Reference proteome</keyword>
<accession>A0ABQ5MJP6</accession>
<organism evidence="2 3">
    <name type="scientific">Neptunitalea lumnitzerae</name>
    <dbReference type="NCBI Taxonomy" id="2965509"/>
    <lineage>
        <taxon>Bacteria</taxon>
        <taxon>Pseudomonadati</taxon>
        <taxon>Bacteroidota</taxon>
        <taxon>Flavobacteriia</taxon>
        <taxon>Flavobacteriales</taxon>
        <taxon>Flavobacteriaceae</taxon>
        <taxon>Neptunitalea</taxon>
    </lineage>
</organism>
<reference evidence="2" key="1">
    <citation type="submission" date="2022-07" db="EMBL/GenBank/DDBJ databases">
        <title>Taxonomy of Novel Oxalotrophic and Methylotrophic Bacteria.</title>
        <authorList>
            <person name="Sahin N."/>
            <person name="Tani A."/>
        </authorList>
    </citation>
    <scope>NUCLEOTIDE SEQUENCE</scope>
    <source>
        <strain evidence="2">Y10</strain>
    </source>
</reference>
<protein>
    <submittedName>
        <fullName evidence="2">Transglutaminase</fullName>
    </submittedName>
</protein>
<name>A0ABQ5MJP6_9FLAO</name>
<feature type="domain" description="Transglutaminase-like" evidence="1">
    <location>
        <begin position="173"/>
        <end position="238"/>
    </location>
</feature>
<dbReference type="SUPFAM" id="SSF54001">
    <property type="entry name" value="Cysteine proteinases"/>
    <property type="match status" value="1"/>
</dbReference>
<evidence type="ECO:0000313" key="3">
    <source>
        <dbReference type="Proteomes" id="UP001143543"/>
    </source>
</evidence>
<dbReference type="SMART" id="SM00460">
    <property type="entry name" value="TGc"/>
    <property type="match status" value="1"/>
</dbReference>
<evidence type="ECO:0000259" key="1">
    <source>
        <dbReference type="SMART" id="SM00460"/>
    </source>
</evidence>
<evidence type="ECO:0000313" key="2">
    <source>
        <dbReference type="EMBL" id="GLB49152.1"/>
    </source>
</evidence>
<dbReference type="Gene3D" id="3.10.620.30">
    <property type="match status" value="1"/>
</dbReference>
<dbReference type="InterPro" id="IPR002931">
    <property type="entry name" value="Transglutaminase-like"/>
</dbReference>
<sequence>MKYDYTIKYRSENHYETPVFEAYWQFLVTPENNSTQKLITEKFTTSVNARIEESVNGLGFTTSRIHCKKPFKDIVFEAEFKLTKREVNPFDFTLPLDNSLDYELLSSLPFRVEFEAYLKNTALTILPKISEDLFKFEQSKSVFENCIALNTFIHNFITFKTGVTNTNTTLPTILENKEGVCQDYTHLMCAVARVNQVPARYVSGYLHQGDGFLGDMQMHAWTELYIPEIGWVGFDSTNNLVANHNHIKVAHGKDYNDCPPLKGIVYSSGNNFTKYTVEVNHQQ</sequence>
<dbReference type="PANTHER" id="PTHR33490:SF6">
    <property type="entry name" value="SLL1049 PROTEIN"/>
    <property type="match status" value="1"/>
</dbReference>
<gene>
    <name evidence="2" type="ORF">Y10_15200</name>
</gene>
<dbReference type="Proteomes" id="UP001143543">
    <property type="component" value="Unassembled WGS sequence"/>
</dbReference>
<dbReference type="InterPro" id="IPR038765">
    <property type="entry name" value="Papain-like_cys_pep_sf"/>
</dbReference>
<dbReference type="RefSeq" id="WP_281764797.1">
    <property type="nucleotide sequence ID" value="NZ_BRVO01000002.1"/>
</dbReference>
<dbReference type="Pfam" id="PF01841">
    <property type="entry name" value="Transglut_core"/>
    <property type="match status" value="1"/>
</dbReference>
<dbReference type="EMBL" id="BRVO01000002">
    <property type="protein sequence ID" value="GLB49152.1"/>
    <property type="molecule type" value="Genomic_DNA"/>
</dbReference>
<comment type="caution">
    <text evidence="2">The sequence shown here is derived from an EMBL/GenBank/DDBJ whole genome shotgun (WGS) entry which is preliminary data.</text>
</comment>